<evidence type="ECO:0000313" key="4">
    <source>
        <dbReference type="EMBL" id="OGL47220.1"/>
    </source>
</evidence>
<keyword evidence="3" id="KW-1133">Transmembrane helix</keyword>
<evidence type="ECO:0000313" key="5">
    <source>
        <dbReference type="Proteomes" id="UP000179266"/>
    </source>
</evidence>
<feature type="coiled-coil region" evidence="1">
    <location>
        <begin position="245"/>
        <end position="279"/>
    </location>
</feature>
<gene>
    <name evidence="4" type="ORF">A2161_01685</name>
</gene>
<feature type="transmembrane region" description="Helical" evidence="3">
    <location>
        <begin position="71"/>
        <end position="91"/>
    </location>
</feature>
<protein>
    <submittedName>
        <fullName evidence="4">Uncharacterized protein</fullName>
    </submittedName>
</protein>
<sequence length="284" mass="32107">MKCPKCGSEKIFNDECLNCGILVSKYENFKNQHATVGDVIFKEGDKQIRADAAKKAGIRPRLRSRKHNSKIKLLLIIWGICIVIGLILWNYNILGTNNTENSVNQNEPGKVIIIDNPGIPEDPKSSRKPVASGSSVKTVEKSGDQQQQINDSQELIPTMTPDVFTDKVVDDHGHDESYWKEKYQNIQARIDLAQDQIEGLRKIIGELSQPVLIRKMRLRGGGWGMNYPGVEGTYIDGRVANLPEISKIERTIKELEKKLRDLNEELEMLQEECRKAGCLPGWIR</sequence>
<dbReference type="EMBL" id="MGDD01000092">
    <property type="protein sequence ID" value="OGL47220.1"/>
    <property type="molecule type" value="Genomic_DNA"/>
</dbReference>
<keyword evidence="1" id="KW-0175">Coiled coil</keyword>
<feature type="compositionally biased region" description="Polar residues" evidence="2">
    <location>
        <begin position="144"/>
        <end position="154"/>
    </location>
</feature>
<comment type="caution">
    <text evidence="4">The sequence shown here is derived from an EMBL/GenBank/DDBJ whole genome shotgun (WGS) entry which is preliminary data.</text>
</comment>
<dbReference type="AlphaFoldDB" id="A0A1F7S0J8"/>
<reference evidence="4 5" key="1">
    <citation type="journal article" date="2016" name="Nat. Commun.">
        <title>Thousands of microbial genomes shed light on interconnected biogeochemical processes in an aquifer system.</title>
        <authorList>
            <person name="Anantharaman K."/>
            <person name="Brown C.T."/>
            <person name="Hug L.A."/>
            <person name="Sharon I."/>
            <person name="Castelle C.J."/>
            <person name="Probst A.J."/>
            <person name="Thomas B.C."/>
            <person name="Singh A."/>
            <person name="Wilkins M.J."/>
            <person name="Karaoz U."/>
            <person name="Brodie E.L."/>
            <person name="Williams K.H."/>
            <person name="Hubbard S.S."/>
            <person name="Banfield J.F."/>
        </authorList>
    </citation>
    <scope>NUCLEOTIDE SEQUENCE [LARGE SCALE GENOMIC DNA]</scope>
</reference>
<proteinExistence type="predicted"/>
<evidence type="ECO:0000256" key="1">
    <source>
        <dbReference type="SAM" id="Coils"/>
    </source>
</evidence>
<dbReference type="SUPFAM" id="SSF46579">
    <property type="entry name" value="Prefoldin"/>
    <property type="match status" value="1"/>
</dbReference>
<feature type="region of interest" description="Disordered" evidence="2">
    <location>
        <begin position="112"/>
        <end position="154"/>
    </location>
</feature>
<keyword evidence="3" id="KW-0812">Transmembrane</keyword>
<accession>A0A1F7S0J8</accession>
<evidence type="ECO:0000256" key="3">
    <source>
        <dbReference type="SAM" id="Phobius"/>
    </source>
</evidence>
<dbReference type="Proteomes" id="UP000179266">
    <property type="component" value="Unassembled WGS sequence"/>
</dbReference>
<name>A0A1F7S0J8_9BACT</name>
<keyword evidence="3" id="KW-0472">Membrane</keyword>
<organism evidence="4 5">
    <name type="scientific">Candidatus Schekmanbacteria bacterium RBG_13_48_7</name>
    <dbReference type="NCBI Taxonomy" id="1817878"/>
    <lineage>
        <taxon>Bacteria</taxon>
        <taxon>Candidatus Schekmaniibacteriota</taxon>
    </lineage>
</organism>
<evidence type="ECO:0000256" key="2">
    <source>
        <dbReference type="SAM" id="MobiDB-lite"/>
    </source>
</evidence>